<dbReference type="RefSeq" id="WP_191697847.1">
    <property type="nucleotide sequence ID" value="NZ_JACSQO010000012.1"/>
</dbReference>
<reference evidence="1 2" key="1">
    <citation type="submission" date="2020-08" db="EMBL/GenBank/DDBJ databases">
        <title>A Genomic Blueprint of the Chicken Gut Microbiome.</title>
        <authorList>
            <person name="Gilroy R."/>
            <person name="Ravi A."/>
            <person name="Getino M."/>
            <person name="Pursley I."/>
            <person name="Horton D.L."/>
            <person name="Alikhan N.-F."/>
            <person name="Baker D."/>
            <person name="Gharbi K."/>
            <person name="Hall N."/>
            <person name="Watson M."/>
            <person name="Adriaenssens E.M."/>
            <person name="Foster-Nyarko E."/>
            <person name="Jarju S."/>
            <person name="Secka A."/>
            <person name="Antonio M."/>
            <person name="Oren A."/>
            <person name="Chaudhuri R."/>
            <person name="La Ragione R.M."/>
            <person name="Hildebrand F."/>
            <person name="Pallen M.J."/>
        </authorList>
    </citation>
    <scope>NUCLEOTIDE SEQUENCE [LARGE SCALE GENOMIC DNA]</scope>
    <source>
        <strain evidence="1 2">Sa2BUA9</strain>
    </source>
</reference>
<comment type="caution">
    <text evidence="1">The sequence shown here is derived from an EMBL/GenBank/DDBJ whole genome shotgun (WGS) entry which is preliminary data.</text>
</comment>
<protein>
    <submittedName>
        <fullName evidence="1">Transcriptional regulator</fullName>
    </submittedName>
</protein>
<sequence>MRILVLKALKYHQLVEMIYINENGEISKRRIKVIGLKADSFQAYCYLRKTKRTFKMNNILAFVPLTEKEKYVI</sequence>
<evidence type="ECO:0000313" key="2">
    <source>
        <dbReference type="Proteomes" id="UP000640786"/>
    </source>
</evidence>
<name>A0ABR8RE74_9BACI</name>
<proteinExistence type="predicted"/>
<accession>A0ABR8RE74</accession>
<organism evidence="1 2">
    <name type="scientific">Psychrobacillus faecigallinarum</name>
    <dbReference type="NCBI Taxonomy" id="2762235"/>
    <lineage>
        <taxon>Bacteria</taxon>
        <taxon>Bacillati</taxon>
        <taxon>Bacillota</taxon>
        <taxon>Bacilli</taxon>
        <taxon>Bacillales</taxon>
        <taxon>Bacillaceae</taxon>
        <taxon>Psychrobacillus</taxon>
    </lineage>
</organism>
<keyword evidence="2" id="KW-1185">Reference proteome</keyword>
<gene>
    <name evidence="1" type="ORF">H9650_17975</name>
</gene>
<dbReference type="EMBL" id="JACSQO010000012">
    <property type="protein sequence ID" value="MBD7945995.1"/>
    <property type="molecule type" value="Genomic_DNA"/>
</dbReference>
<dbReference type="Proteomes" id="UP000640786">
    <property type="component" value="Unassembled WGS sequence"/>
</dbReference>
<evidence type="ECO:0000313" key="1">
    <source>
        <dbReference type="EMBL" id="MBD7945995.1"/>
    </source>
</evidence>